<keyword evidence="1" id="KW-0812">Transmembrane</keyword>
<evidence type="ECO:0000313" key="2">
    <source>
        <dbReference type="EMBL" id="CUO75361.1"/>
    </source>
</evidence>
<feature type="transmembrane region" description="Helical" evidence="1">
    <location>
        <begin position="7"/>
        <end position="26"/>
    </location>
</feature>
<dbReference type="EMBL" id="CYZV01000048">
    <property type="protein sequence ID" value="CUO75361.1"/>
    <property type="molecule type" value="Genomic_DNA"/>
</dbReference>
<evidence type="ECO:0000256" key="1">
    <source>
        <dbReference type="SAM" id="Phobius"/>
    </source>
</evidence>
<keyword evidence="1" id="KW-1133">Transmembrane helix</keyword>
<keyword evidence="1" id="KW-0472">Membrane</keyword>
<protein>
    <submittedName>
        <fullName evidence="2">Uncharacterized protein</fullName>
    </submittedName>
</protein>
<dbReference type="OrthoDB" id="1924711at2"/>
<gene>
    <name evidence="2" type="ORF">ERS852470_03264</name>
</gene>
<feature type="transmembrane region" description="Helical" evidence="1">
    <location>
        <begin position="38"/>
        <end position="62"/>
    </location>
</feature>
<sequence>MSKNTKLLHCILGSIILSLISMPVFYDAVHYIPVVGFYLSQSLYFISAIGVISTIYFAIVLIKENLSFK</sequence>
<reference evidence="2 3" key="1">
    <citation type="submission" date="2015-09" db="EMBL/GenBank/DDBJ databases">
        <authorList>
            <consortium name="Pathogen Informatics"/>
        </authorList>
    </citation>
    <scope>NUCLEOTIDE SEQUENCE [LARGE SCALE GENOMIC DNA]</scope>
    <source>
        <strain evidence="2 3">2789STDY5834855</strain>
    </source>
</reference>
<proteinExistence type="predicted"/>
<evidence type="ECO:0000313" key="3">
    <source>
        <dbReference type="Proteomes" id="UP000095558"/>
    </source>
</evidence>
<dbReference type="RefSeq" id="WP_055277808.1">
    <property type="nucleotide sequence ID" value="NZ_CYZV01000048.1"/>
</dbReference>
<dbReference type="Proteomes" id="UP000095558">
    <property type="component" value="Unassembled WGS sequence"/>
</dbReference>
<name>A0A174HMC7_9CLOT</name>
<dbReference type="AlphaFoldDB" id="A0A174HMC7"/>
<organism evidence="2 3">
    <name type="scientific">Clostridium disporicum</name>
    <dbReference type="NCBI Taxonomy" id="84024"/>
    <lineage>
        <taxon>Bacteria</taxon>
        <taxon>Bacillati</taxon>
        <taxon>Bacillota</taxon>
        <taxon>Clostridia</taxon>
        <taxon>Eubacteriales</taxon>
        <taxon>Clostridiaceae</taxon>
        <taxon>Clostridium</taxon>
    </lineage>
</organism>
<accession>A0A174HMC7</accession>